<reference evidence="7" key="1">
    <citation type="submission" date="2021-07" db="EMBL/GenBank/DDBJ databases">
        <authorList>
            <person name="Durling M."/>
        </authorList>
    </citation>
    <scope>NUCLEOTIDE SEQUENCE</scope>
</reference>
<feature type="transmembrane region" description="Helical" evidence="6">
    <location>
        <begin position="373"/>
        <end position="394"/>
    </location>
</feature>
<feature type="transmembrane region" description="Helical" evidence="6">
    <location>
        <begin position="401"/>
        <end position="420"/>
    </location>
</feature>
<sequence>MADQAILTAQGHQQAMPRSFSMLSALGLGFSVTNSWASYVSNFGQNISYGGPQSVILGALVALFAQWILTLGLSELASAFPSSGGQYHFVWILSEKKKDFAAFVVGWLSVIGWCIATASGVSLATISIFGLVKFWNDGFEGGAWMVYLIFLVVIGLTFLPLYLTPRSLPLLTTISLWVSLLGFGVIFVVLVAMKKHNNPWPYLTESHLGTSGWGEETAWLLGSINSMSVVEKFFNDLFQQNLMELTRYAFSGCDAPIHIAEEVPKPGIKIPAVMNLTMFIGALTTFPLLTLMMYAMRDMQAVITSGLPSAELIYQITESKTVTTFMMCWVILVYTSSLIGQWVTCGRLVWAFARDGGTPYKEYFIHIDTHRQFPLRATLAAVTFVSIYGLLYLASTTAFNSILTTTVFFLDLTYAIPQGILLFRGRGKTTLPDRPLDLGAWGYVVNSFSVVWTVLLGVMVCFPTRFPTEIGSMNWAAVIIVGILGVVGVLWAYVGDGFEGPKIDLRALSEANGGEKRRG</sequence>
<dbReference type="AlphaFoldDB" id="A0A9N9LUK2"/>
<dbReference type="OrthoDB" id="2417308at2759"/>
<evidence type="ECO:0000256" key="4">
    <source>
        <dbReference type="ARBA" id="ARBA00022989"/>
    </source>
</evidence>
<dbReference type="Pfam" id="PF13520">
    <property type="entry name" value="AA_permease_2"/>
    <property type="match status" value="1"/>
</dbReference>
<evidence type="ECO:0000256" key="6">
    <source>
        <dbReference type="SAM" id="Phobius"/>
    </source>
</evidence>
<dbReference type="PANTHER" id="PTHR45649:SF11">
    <property type="entry name" value="TRANSPORTER, PUTATIVE (EUROFUNG)-RELATED"/>
    <property type="match status" value="1"/>
</dbReference>
<dbReference type="GO" id="GO:0022857">
    <property type="term" value="F:transmembrane transporter activity"/>
    <property type="evidence" value="ECO:0007669"/>
    <property type="project" value="InterPro"/>
</dbReference>
<protein>
    <recommendedName>
        <fullName evidence="9">Amino acid transporter</fullName>
    </recommendedName>
</protein>
<evidence type="ECO:0000313" key="8">
    <source>
        <dbReference type="Proteomes" id="UP000701801"/>
    </source>
</evidence>
<name>A0A9N9LUK2_9HELO</name>
<keyword evidence="4 6" id="KW-1133">Transmembrane helix</keyword>
<keyword evidence="3 6" id="KW-0812">Transmembrane</keyword>
<dbReference type="PANTHER" id="PTHR45649">
    <property type="entry name" value="AMINO-ACID PERMEASE BAT1"/>
    <property type="match status" value="1"/>
</dbReference>
<evidence type="ECO:0000256" key="3">
    <source>
        <dbReference type="ARBA" id="ARBA00022692"/>
    </source>
</evidence>
<accession>A0A9N9LUK2</accession>
<evidence type="ECO:0000256" key="2">
    <source>
        <dbReference type="ARBA" id="ARBA00022448"/>
    </source>
</evidence>
<feature type="transmembrane region" description="Helical" evidence="6">
    <location>
        <begin position="329"/>
        <end position="353"/>
    </location>
</feature>
<evidence type="ECO:0000313" key="7">
    <source>
        <dbReference type="EMBL" id="CAG8981484.1"/>
    </source>
</evidence>
<comment type="subcellular location">
    <subcellularLocation>
        <location evidence="1">Membrane</location>
        <topology evidence="1">Multi-pass membrane protein</topology>
    </subcellularLocation>
</comment>
<evidence type="ECO:0000256" key="5">
    <source>
        <dbReference type="ARBA" id="ARBA00023136"/>
    </source>
</evidence>
<gene>
    <name evidence="7" type="ORF">HYALB_00003055</name>
</gene>
<feature type="transmembrane region" description="Helical" evidence="6">
    <location>
        <begin position="272"/>
        <end position="295"/>
    </location>
</feature>
<evidence type="ECO:0000256" key="1">
    <source>
        <dbReference type="ARBA" id="ARBA00004141"/>
    </source>
</evidence>
<feature type="transmembrane region" description="Helical" evidence="6">
    <location>
        <begin position="144"/>
        <end position="163"/>
    </location>
</feature>
<evidence type="ECO:0008006" key="9">
    <source>
        <dbReference type="Google" id="ProtNLM"/>
    </source>
</evidence>
<keyword evidence="8" id="KW-1185">Reference proteome</keyword>
<feature type="transmembrane region" description="Helical" evidence="6">
    <location>
        <begin position="440"/>
        <end position="462"/>
    </location>
</feature>
<keyword evidence="2" id="KW-0813">Transport</keyword>
<feature type="transmembrane region" description="Helical" evidence="6">
    <location>
        <begin position="57"/>
        <end position="80"/>
    </location>
</feature>
<feature type="transmembrane region" description="Helical" evidence="6">
    <location>
        <begin position="474"/>
        <end position="494"/>
    </location>
</feature>
<feature type="transmembrane region" description="Helical" evidence="6">
    <location>
        <begin position="20"/>
        <end position="37"/>
    </location>
</feature>
<dbReference type="EMBL" id="CAJVRM010000485">
    <property type="protein sequence ID" value="CAG8981484.1"/>
    <property type="molecule type" value="Genomic_DNA"/>
</dbReference>
<feature type="transmembrane region" description="Helical" evidence="6">
    <location>
        <begin position="170"/>
        <end position="193"/>
    </location>
</feature>
<keyword evidence="5 6" id="KW-0472">Membrane</keyword>
<dbReference type="Gene3D" id="1.20.1740.10">
    <property type="entry name" value="Amino acid/polyamine transporter I"/>
    <property type="match status" value="1"/>
</dbReference>
<dbReference type="PIRSF" id="PIRSF006060">
    <property type="entry name" value="AA_transporter"/>
    <property type="match status" value="1"/>
</dbReference>
<dbReference type="GO" id="GO:0016020">
    <property type="term" value="C:membrane"/>
    <property type="evidence" value="ECO:0007669"/>
    <property type="project" value="UniProtKB-SubCell"/>
</dbReference>
<comment type="caution">
    <text evidence="7">The sequence shown here is derived from an EMBL/GenBank/DDBJ whole genome shotgun (WGS) entry which is preliminary data.</text>
</comment>
<dbReference type="Proteomes" id="UP000701801">
    <property type="component" value="Unassembled WGS sequence"/>
</dbReference>
<feature type="transmembrane region" description="Helical" evidence="6">
    <location>
        <begin position="100"/>
        <end position="132"/>
    </location>
</feature>
<organism evidence="7 8">
    <name type="scientific">Hymenoscyphus albidus</name>
    <dbReference type="NCBI Taxonomy" id="595503"/>
    <lineage>
        <taxon>Eukaryota</taxon>
        <taxon>Fungi</taxon>
        <taxon>Dikarya</taxon>
        <taxon>Ascomycota</taxon>
        <taxon>Pezizomycotina</taxon>
        <taxon>Leotiomycetes</taxon>
        <taxon>Helotiales</taxon>
        <taxon>Helotiaceae</taxon>
        <taxon>Hymenoscyphus</taxon>
    </lineage>
</organism>
<proteinExistence type="predicted"/>
<dbReference type="InterPro" id="IPR002293">
    <property type="entry name" value="AA/rel_permease1"/>
</dbReference>